<evidence type="ECO:0000313" key="2">
    <source>
        <dbReference type="EMBL" id="KAB6147606.1"/>
    </source>
</evidence>
<dbReference type="EMBL" id="WDED01000014">
    <property type="protein sequence ID" value="KAB6147606.1"/>
    <property type="molecule type" value="Genomic_DNA"/>
</dbReference>
<dbReference type="Pfam" id="PF00534">
    <property type="entry name" value="Glycos_transf_1"/>
    <property type="match status" value="1"/>
</dbReference>
<dbReference type="SUPFAM" id="SSF53756">
    <property type="entry name" value="UDP-Glycosyltransferase/glycogen phosphorylase"/>
    <property type="match status" value="1"/>
</dbReference>
<sequence>MKVLLYDQTNAYLTPGGKTIHALKLRQEIAKLGVDIQFARWWDKSQEDADIMHFLGYNPEIVRQVKRKGMKTFYSMIFDYESNKSELEKRKQMLKNRLFEILPSLSKSGTYWHQLPLMDKIQFMHQYDRDNAMRYFPKHIAPAKVVLIPHAYDPAEMDISGNLDINDMNFPEKYLISVANISTRKQTVKLAQYAKKAQVPVVFMGSRDINDPYFKAFEKEVDNKYVFYPGYVSKEWRDCIEANAAGYVLLSLGESGCIAVYEAAAYRMPLLLSNLPWAWGYEEPVDIHFCDQQDEQKAVLQLKNFYSISCKMDHTPFKVHTWAEIAKIYVQQYENLIK</sequence>
<proteinExistence type="predicted"/>
<accession>A0A412JHP7</accession>
<dbReference type="GO" id="GO:0016757">
    <property type="term" value="F:glycosyltransferase activity"/>
    <property type="evidence" value="ECO:0007669"/>
    <property type="project" value="InterPro"/>
</dbReference>
<dbReference type="AlphaFoldDB" id="A0A412JHP7"/>
<comment type="caution">
    <text evidence="2">The sequence shown here is derived from an EMBL/GenBank/DDBJ whole genome shotgun (WGS) entry which is preliminary data.</text>
</comment>
<dbReference type="EMBL" id="JAIWWW010000024">
    <property type="protein sequence ID" value="MCA4523864.1"/>
    <property type="molecule type" value="Genomic_DNA"/>
</dbReference>
<keyword evidence="2" id="KW-0808">Transferase</keyword>
<reference evidence="2 4" key="1">
    <citation type="journal article" date="2019" name="Nat. Med.">
        <title>A library of human gut bacterial isolates paired with longitudinal multiomics data enables mechanistic microbiome research.</title>
        <authorList>
            <person name="Poyet M."/>
            <person name="Groussin M."/>
            <person name="Gibbons S.M."/>
            <person name="Avila-Pacheco J."/>
            <person name="Jiang X."/>
            <person name="Kearney S.M."/>
            <person name="Perrotta A.R."/>
            <person name="Berdy B."/>
            <person name="Zhao S."/>
            <person name="Lieberman T.D."/>
            <person name="Swanson P.K."/>
            <person name="Smith M."/>
            <person name="Roesemann S."/>
            <person name="Alexander J.E."/>
            <person name="Rich S.A."/>
            <person name="Livny J."/>
            <person name="Vlamakis H."/>
            <person name="Clish C."/>
            <person name="Bullock K."/>
            <person name="Deik A."/>
            <person name="Scott J."/>
            <person name="Pierce K.A."/>
            <person name="Xavier R.J."/>
            <person name="Alm E.J."/>
        </authorList>
    </citation>
    <scope>NUCLEOTIDE SEQUENCE [LARGE SCALE GENOMIC DNA]</scope>
    <source>
        <strain evidence="2 4">BIOML-A58</strain>
    </source>
</reference>
<dbReference type="Gene3D" id="3.40.50.2000">
    <property type="entry name" value="Glycogen Phosphorylase B"/>
    <property type="match status" value="1"/>
</dbReference>
<gene>
    <name evidence="2" type="ORF">GA398_11115</name>
    <name evidence="3" type="ORF">LDZ35_11645</name>
</gene>
<evidence type="ECO:0000259" key="1">
    <source>
        <dbReference type="Pfam" id="PF00534"/>
    </source>
</evidence>
<evidence type="ECO:0000313" key="4">
    <source>
        <dbReference type="Proteomes" id="UP000434604"/>
    </source>
</evidence>
<reference evidence="3" key="2">
    <citation type="submission" date="2023-08" db="EMBL/GenBank/DDBJ databases">
        <title>Mucin Metabolism Genes Underlie the Key Renovations of Bacteroides xylanisolvens Genomes in Captive Great Apes.</title>
        <authorList>
            <person name="Nishida A.H."/>
        </authorList>
    </citation>
    <scope>NUCLEOTIDE SEQUENCE</scope>
    <source>
        <strain evidence="3">P19.10B</strain>
    </source>
</reference>
<organism evidence="2 4">
    <name type="scientific">Bacteroides xylanisolvens</name>
    <dbReference type="NCBI Taxonomy" id="371601"/>
    <lineage>
        <taxon>Bacteria</taxon>
        <taxon>Pseudomonadati</taxon>
        <taxon>Bacteroidota</taxon>
        <taxon>Bacteroidia</taxon>
        <taxon>Bacteroidales</taxon>
        <taxon>Bacteroidaceae</taxon>
        <taxon>Bacteroides</taxon>
    </lineage>
</organism>
<dbReference type="Proteomes" id="UP001197958">
    <property type="component" value="Unassembled WGS sequence"/>
</dbReference>
<dbReference type="RefSeq" id="WP_134985686.1">
    <property type="nucleotide sequence ID" value="NZ_CP183042.1"/>
</dbReference>
<dbReference type="InterPro" id="IPR001296">
    <property type="entry name" value="Glyco_trans_1"/>
</dbReference>
<name>A0A412JHP7_9BACE</name>
<protein>
    <submittedName>
        <fullName evidence="2">Glycosyltransferase family 4 protein</fullName>
    </submittedName>
</protein>
<feature type="domain" description="Glycosyl transferase family 1" evidence="1">
    <location>
        <begin position="172"/>
        <end position="275"/>
    </location>
</feature>
<evidence type="ECO:0000313" key="3">
    <source>
        <dbReference type="EMBL" id="MCA4523864.1"/>
    </source>
</evidence>
<dbReference type="Proteomes" id="UP000434604">
    <property type="component" value="Unassembled WGS sequence"/>
</dbReference>